<dbReference type="Pfam" id="PF02803">
    <property type="entry name" value="Thiolase_C"/>
    <property type="match status" value="1"/>
</dbReference>
<comment type="similarity">
    <text evidence="1 4">Belongs to the thiolase-like superfamily. Thiolase family.</text>
</comment>
<dbReference type="Pfam" id="PF00108">
    <property type="entry name" value="Thiolase_N"/>
    <property type="match status" value="1"/>
</dbReference>
<keyword evidence="3 4" id="KW-0012">Acyltransferase</keyword>
<evidence type="ECO:0000313" key="7">
    <source>
        <dbReference type="EMBL" id="MBC8316268.1"/>
    </source>
</evidence>
<feature type="non-terminal residue" evidence="7">
    <location>
        <position position="1"/>
    </location>
</feature>
<evidence type="ECO:0000256" key="2">
    <source>
        <dbReference type="ARBA" id="ARBA00022679"/>
    </source>
</evidence>
<dbReference type="InterPro" id="IPR020610">
    <property type="entry name" value="Thiolase_AS"/>
</dbReference>
<evidence type="ECO:0000256" key="1">
    <source>
        <dbReference type="ARBA" id="ARBA00010982"/>
    </source>
</evidence>
<dbReference type="SUPFAM" id="SSF53901">
    <property type="entry name" value="Thiolase-like"/>
    <property type="match status" value="2"/>
</dbReference>
<evidence type="ECO:0000256" key="4">
    <source>
        <dbReference type="RuleBase" id="RU003557"/>
    </source>
</evidence>
<dbReference type="Proteomes" id="UP000614424">
    <property type="component" value="Unassembled WGS sequence"/>
</dbReference>
<reference evidence="7 8" key="1">
    <citation type="submission" date="2020-08" db="EMBL/GenBank/DDBJ databases">
        <title>Bridging the membrane lipid divide: bacteria of the FCB group superphylum have the potential to synthesize archaeal ether lipids.</title>
        <authorList>
            <person name="Villanueva L."/>
            <person name="Von Meijenfeldt F.A.B."/>
            <person name="Westbye A.B."/>
            <person name="Yadav S."/>
            <person name="Hopmans E.C."/>
            <person name="Dutilh B.E."/>
            <person name="Sinninghe Damste J.S."/>
        </authorList>
    </citation>
    <scope>NUCLEOTIDE SEQUENCE [LARGE SCALE GENOMIC DNA]</scope>
    <source>
        <strain evidence="7">NIOZ-UU47</strain>
    </source>
</reference>
<dbReference type="EC" id="2.3.1.16" evidence="7"/>
<dbReference type="InterPro" id="IPR016039">
    <property type="entry name" value="Thiolase-like"/>
</dbReference>
<evidence type="ECO:0000256" key="3">
    <source>
        <dbReference type="ARBA" id="ARBA00023315"/>
    </source>
</evidence>
<dbReference type="InterPro" id="IPR002155">
    <property type="entry name" value="Thiolase"/>
</dbReference>
<dbReference type="EMBL" id="JACNJZ010000004">
    <property type="protein sequence ID" value="MBC8316268.1"/>
    <property type="molecule type" value="Genomic_DNA"/>
</dbReference>
<keyword evidence="2 4" id="KW-0808">Transferase</keyword>
<feature type="domain" description="Thiolase N-terminal" evidence="5">
    <location>
        <begin position="1"/>
        <end position="115"/>
    </location>
</feature>
<dbReference type="GO" id="GO:0003988">
    <property type="term" value="F:acetyl-CoA C-acyltransferase activity"/>
    <property type="evidence" value="ECO:0007669"/>
    <property type="project" value="UniProtKB-EC"/>
</dbReference>
<protein>
    <submittedName>
        <fullName evidence="7">Acetyl-CoA C-acyltransferase</fullName>
        <ecNumber evidence="7">2.3.1.16</ecNumber>
    </submittedName>
</protein>
<accession>A0A8J6TD74</accession>
<feature type="domain" description="Thiolase C-terminal" evidence="6">
    <location>
        <begin position="123"/>
        <end position="247"/>
    </location>
</feature>
<dbReference type="InterPro" id="IPR020617">
    <property type="entry name" value="Thiolase_C"/>
</dbReference>
<organism evidence="7 8">
    <name type="scientific">Candidatus Desulfobia pelagia</name>
    <dbReference type="NCBI Taxonomy" id="2841692"/>
    <lineage>
        <taxon>Bacteria</taxon>
        <taxon>Pseudomonadati</taxon>
        <taxon>Thermodesulfobacteriota</taxon>
        <taxon>Desulfobulbia</taxon>
        <taxon>Desulfobulbales</taxon>
        <taxon>Desulfobulbaceae</taxon>
        <taxon>Candidatus Desulfobia</taxon>
    </lineage>
</organism>
<dbReference type="InterPro" id="IPR020613">
    <property type="entry name" value="Thiolase_CS"/>
</dbReference>
<dbReference type="PANTHER" id="PTHR18919">
    <property type="entry name" value="ACETYL-COA C-ACYLTRANSFERASE"/>
    <property type="match status" value="1"/>
</dbReference>
<sequence length="250" mass="26896">LWCAFEDKHMGLSAEWIAAEYKVTREEQDEFALKSHQNAVAAIKAGNFKEEITPLEIPQRKGDPLIFDTDEIPREDTSLERLGRLRPVFQKDGSVTAGNASAISDGAAAVVVMSEAKAEELGLKPLARITEYANTGVAPLEIFTAPAYTMLALLEKSNTTLDDYDLIELNEAFAAQCLADEKILADDGWDWEKVNVNGGAIALGHPIGCSGARVLVTLIHALKQRGLKTGIASLCLGGGEAVALSIEMIT</sequence>
<dbReference type="PROSITE" id="PS00737">
    <property type="entry name" value="THIOLASE_2"/>
    <property type="match status" value="1"/>
</dbReference>
<dbReference type="AlphaFoldDB" id="A0A8J6TD74"/>
<evidence type="ECO:0000313" key="8">
    <source>
        <dbReference type="Proteomes" id="UP000614424"/>
    </source>
</evidence>
<dbReference type="InterPro" id="IPR020616">
    <property type="entry name" value="Thiolase_N"/>
</dbReference>
<comment type="caution">
    <text evidence="7">The sequence shown here is derived from an EMBL/GenBank/DDBJ whole genome shotgun (WGS) entry which is preliminary data.</text>
</comment>
<dbReference type="PANTHER" id="PTHR18919:SF107">
    <property type="entry name" value="ACETYL-COA ACETYLTRANSFERASE, CYTOSOLIC"/>
    <property type="match status" value="1"/>
</dbReference>
<gene>
    <name evidence="7" type="ORF">H8E41_00050</name>
</gene>
<name>A0A8J6TD74_9BACT</name>
<dbReference type="Gene3D" id="3.40.47.10">
    <property type="match status" value="2"/>
</dbReference>
<proteinExistence type="inferred from homology"/>
<evidence type="ECO:0000259" key="5">
    <source>
        <dbReference type="Pfam" id="PF00108"/>
    </source>
</evidence>
<dbReference type="CDD" id="cd00751">
    <property type="entry name" value="thiolase"/>
    <property type="match status" value="1"/>
</dbReference>
<evidence type="ECO:0000259" key="6">
    <source>
        <dbReference type="Pfam" id="PF02803"/>
    </source>
</evidence>
<dbReference type="NCBIfam" id="TIGR01930">
    <property type="entry name" value="AcCoA-C-Actrans"/>
    <property type="match status" value="1"/>
</dbReference>
<dbReference type="PROSITE" id="PS00099">
    <property type="entry name" value="THIOLASE_3"/>
    <property type="match status" value="1"/>
</dbReference>